<proteinExistence type="predicted"/>
<feature type="signal peptide" evidence="1">
    <location>
        <begin position="1"/>
        <end position="21"/>
    </location>
</feature>
<dbReference type="KEGG" id="ehx:EMIHUDRAFT_238152"/>
<protein>
    <submittedName>
        <fullName evidence="2">Uncharacterized protein</fullName>
    </submittedName>
</protein>
<name>A0A0D3JMY7_EMIH1</name>
<dbReference type="HOGENOM" id="CLU_1135275_0_0_1"/>
<reference evidence="3" key="1">
    <citation type="journal article" date="2013" name="Nature">
        <title>Pan genome of the phytoplankton Emiliania underpins its global distribution.</title>
        <authorList>
            <person name="Read B.A."/>
            <person name="Kegel J."/>
            <person name="Klute M.J."/>
            <person name="Kuo A."/>
            <person name="Lefebvre S.C."/>
            <person name="Maumus F."/>
            <person name="Mayer C."/>
            <person name="Miller J."/>
            <person name="Monier A."/>
            <person name="Salamov A."/>
            <person name="Young J."/>
            <person name="Aguilar M."/>
            <person name="Claverie J.M."/>
            <person name="Frickenhaus S."/>
            <person name="Gonzalez K."/>
            <person name="Herman E.K."/>
            <person name="Lin Y.C."/>
            <person name="Napier J."/>
            <person name="Ogata H."/>
            <person name="Sarno A.F."/>
            <person name="Shmutz J."/>
            <person name="Schroeder D."/>
            <person name="de Vargas C."/>
            <person name="Verret F."/>
            <person name="von Dassow P."/>
            <person name="Valentin K."/>
            <person name="Van de Peer Y."/>
            <person name="Wheeler G."/>
            <person name="Dacks J.B."/>
            <person name="Delwiche C.F."/>
            <person name="Dyhrman S.T."/>
            <person name="Glockner G."/>
            <person name="John U."/>
            <person name="Richards T."/>
            <person name="Worden A.Z."/>
            <person name="Zhang X."/>
            <person name="Grigoriev I.V."/>
            <person name="Allen A.E."/>
            <person name="Bidle K."/>
            <person name="Borodovsky M."/>
            <person name="Bowler C."/>
            <person name="Brownlee C."/>
            <person name="Cock J.M."/>
            <person name="Elias M."/>
            <person name="Gladyshev V.N."/>
            <person name="Groth M."/>
            <person name="Guda C."/>
            <person name="Hadaegh A."/>
            <person name="Iglesias-Rodriguez M.D."/>
            <person name="Jenkins J."/>
            <person name="Jones B.M."/>
            <person name="Lawson T."/>
            <person name="Leese F."/>
            <person name="Lindquist E."/>
            <person name="Lobanov A."/>
            <person name="Lomsadze A."/>
            <person name="Malik S.B."/>
            <person name="Marsh M.E."/>
            <person name="Mackinder L."/>
            <person name="Mock T."/>
            <person name="Mueller-Roeber B."/>
            <person name="Pagarete A."/>
            <person name="Parker M."/>
            <person name="Probert I."/>
            <person name="Quesneville H."/>
            <person name="Raines C."/>
            <person name="Rensing S.A."/>
            <person name="Riano-Pachon D.M."/>
            <person name="Richier S."/>
            <person name="Rokitta S."/>
            <person name="Shiraiwa Y."/>
            <person name="Soanes D.M."/>
            <person name="van der Giezen M."/>
            <person name="Wahlund T.M."/>
            <person name="Williams B."/>
            <person name="Wilson W."/>
            <person name="Wolfe G."/>
            <person name="Wurch L.L."/>
        </authorList>
    </citation>
    <scope>NUCLEOTIDE SEQUENCE</scope>
</reference>
<organism evidence="2 3">
    <name type="scientific">Emiliania huxleyi (strain CCMP1516)</name>
    <dbReference type="NCBI Taxonomy" id="280463"/>
    <lineage>
        <taxon>Eukaryota</taxon>
        <taxon>Haptista</taxon>
        <taxon>Haptophyta</taxon>
        <taxon>Prymnesiophyceae</taxon>
        <taxon>Isochrysidales</taxon>
        <taxon>Noelaerhabdaceae</taxon>
        <taxon>Emiliania</taxon>
    </lineage>
</organism>
<evidence type="ECO:0000313" key="2">
    <source>
        <dbReference type="EnsemblProtists" id="EOD24872"/>
    </source>
</evidence>
<dbReference type="RefSeq" id="XP_005777301.1">
    <property type="nucleotide sequence ID" value="XM_005777244.1"/>
</dbReference>
<evidence type="ECO:0000256" key="1">
    <source>
        <dbReference type="SAM" id="SignalP"/>
    </source>
</evidence>
<dbReference type="Proteomes" id="UP000013827">
    <property type="component" value="Unassembled WGS sequence"/>
</dbReference>
<keyword evidence="3" id="KW-1185">Reference proteome</keyword>
<dbReference type="EnsemblProtists" id="EOD24872">
    <property type="protein sequence ID" value="EOD24872"/>
    <property type="gene ID" value="EMIHUDRAFT_238152"/>
</dbReference>
<dbReference type="PaxDb" id="2903-EOD24872"/>
<dbReference type="AlphaFoldDB" id="A0A0D3JMY7"/>
<sequence>MLAALLVGLSALIEATSVIEAQRVSFRVSRDVSDKFGRSGAVALRSVIPAPSAPLQRLGCPCTLEEFESTARESRFAASLACALLRCDAVCDPVGEWGAGFTHAHDHYAYAHLLEEPKRSCVVVLPREPVTLTLRGHPATIVAPTPYSSSSHVAFFDSVDSAVEACGSTAQAPPPEPEICLDAGDALVLRGDLTEPPGGLGGGSLVYHFRACGARDRAVLFVSPALEVRARLAGPGGTSGEGGPS</sequence>
<evidence type="ECO:0000313" key="3">
    <source>
        <dbReference type="Proteomes" id="UP000013827"/>
    </source>
</evidence>
<feature type="chain" id="PRO_5044252205" evidence="1">
    <location>
        <begin position="22"/>
        <end position="245"/>
    </location>
</feature>
<reference evidence="2" key="2">
    <citation type="submission" date="2024-10" db="UniProtKB">
        <authorList>
            <consortium name="EnsemblProtists"/>
        </authorList>
    </citation>
    <scope>IDENTIFICATION</scope>
</reference>
<keyword evidence="1" id="KW-0732">Signal</keyword>
<dbReference type="GeneID" id="17270423"/>
<accession>A0A0D3JMY7</accession>